<feature type="domain" description="RecX third three-helical" evidence="7">
    <location>
        <begin position="216"/>
        <end position="264"/>
    </location>
</feature>
<evidence type="ECO:0000259" key="7">
    <source>
        <dbReference type="Pfam" id="PF21981"/>
    </source>
</evidence>
<comment type="subcellular location">
    <subcellularLocation>
        <location evidence="1 5">Cytoplasm</location>
    </subcellularLocation>
</comment>
<gene>
    <name evidence="5 9" type="primary">recX</name>
    <name evidence="9" type="ORF">QQS35_15605</name>
</gene>
<dbReference type="InterPro" id="IPR036388">
    <property type="entry name" value="WH-like_DNA-bd_sf"/>
</dbReference>
<dbReference type="Pfam" id="PF21981">
    <property type="entry name" value="RecX_HTH3"/>
    <property type="match status" value="2"/>
</dbReference>
<dbReference type="InterPro" id="IPR053926">
    <property type="entry name" value="RecX_HTH_1st"/>
</dbReference>
<comment type="function">
    <text evidence="5">Modulates RecA activity.</text>
</comment>
<evidence type="ECO:0000259" key="6">
    <source>
        <dbReference type="Pfam" id="PF02631"/>
    </source>
</evidence>
<reference evidence="9 10" key="1">
    <citation type="submission" date="2023-06" db="EMBL/GenBank/DDBJ databases">
        <title>Aquibacillus rhizosphaerae LR5S19.</title>
        <authorList>
            <person name="Sun J.-Q."/>
        </authorList>
    </citation>
    <scope>NUCLEOTIDE SEQUENCE [LARGE SCALE GENOMIC DNA]</scope>
    <source>
        <strain evidence="9 10">LR5S19</strain>
    </source>
</reference>
<feature type="domain" description="RecX third three-helical" evidence="7">
    <location>
        <begin position="160"/>
        <end position="206"/>
    </location>
</feature>
<keyword evidence="10" id="KW-1185">Reference proteome</keyword>
<dbReference type="InterPro" id="IPR053924">
    <property type="entry name" value="RecX_HTH_2nd"/>
</dbReference>
<accession>A0ABT7L9J6</accession>
<evidence type="ECO:0000256" key="2">
    <source>
        <dbReference type="ARBA" id="ARBA00009695"/>
    </source>
</evidence>
<dbReference type="Proteomes" id="UP001235343">
    <property type="component" value="Unassembled WGS sequence"/>
</dbReference>
<protein>
    <recommendedName>
        <fullName evidence="3 5">Regulatory protein RecX</fullName>
    </recommendedName>
</protein>
<dbReference type="InterPro" id="IPR053925">
    <property type="entry name" value="RecX_HTH_3rd"/>
</dbReference>
<evidence type="ECO:0000256" key="1">
    <source>
        <dbReference type="ARBA" id="ARBA00004496"/>
    </source>
</evidence>
<organism evidence="9 10">
    <name type="scientific">Aquibacillus rhizosphaerae</name>
    <dbReference type="NCBI Taxonomy" id="3051431"/>
    <lineage>
        <taxon>Bacteria</taxon>
        <taxon>Bacillati</taxon>
        <taxon>Bacillota</taxon>
        <taxon>Bacilli</taxon>
        <taxon>Bacillales</taxon>
        <taxon>Bacillaceae</taxon>
        <taxon>Aquibacillus</taxon>
    </lineage>
</organism>
<evidence type="ECO:0000313" key="10">
    <source>
        <dbReference type="Proteomes" id="UP001235343"/>
    </source>
</evidence>
<dbReference type="PANTHER" id="PTHR33602">
    <property type="entry name" value="REGULATORY PROTEIN RECX FAMILY PROTEIN"/>
    <property type="match status" value="1"/>
</dbReference>
<evidence type="ECO:0000313" key="9">
    <source>
        <dbReference type="EMBL" id="MDL4841865.1"/>
    </source>
</evidence>
<dbReference type="PANTHER" id="PTHR33602:SF1">
    <property type="entry name" value="REGULATORY PROTEIN RECX FAMILY PROTEIN"/>
    <property type="match status" value="1"/>
</dbReference>
<dbReference type="HAMAP" id="MF_01114">
    <property type="entry name" value="RecX"/>
    <property type="match status" value="1"/>
</dbReference>
<comment type="caution">
    <text evidence="9">The sequence shown here is derived from an EMBL/GenBank/DDBJ whole genome shotgun (WGS) entry which is preliminary data.</text>
</comment>
<dbReference type="Gene3D" id="1.10.10.10">
    <property type="entry name" value="Winged helix-like DNA-binding domain superfamily/Winged helix DNA-binding domain"/>
    <property type="match status" value="4"/>
</dbReference>
<evidence type="ECO:0000256" key="5">
    <source>
        <dbReference type="HAMAP-Rule" id="MF_01114"/>
    </source>
</evidence>
<feature type="domain" description="RecX second three-helical" evidence="6">
    <location>
        <begin position="112"/>
        <end position="153"/>
    </location>
</feature>
<comment type="similarity">
    <text evidence="2 5">Belongs to the RecX family.</text>
</comment>
<dbReference type="InterPro" id="IPR003783">
    <property type="entry name" value="Regulatory_RecX"/>
</dbReference>
<evidence type="ECO:0000256" key="4">
    <source>
        <dbReference type="ARBA" id="ARBA00022490"/>
    </source>
</evidence>
<dbReference type="NCBIfam" id="NF010733">
    <property type="entry name" value="PRK14135.1"/>
    <property type="match status" value="1"/>
</dbReference>
<sequence>MPKITRITTQKNNKNRYNIFLNDGSSEKYGFSVSEDILVEYYLRKGLELDYSTIDMLQTQDSVHKAYSMALTYLGYQMRSKQEVANHLEKKEVDEEQIPEIVNRLVREGLLDDRAFAEALVRTRMLTTSKGPILIKKELQDKGVSLTIAQEALVHYPYEAQIAKANKWVEKKLNSSNRKSFNQQIQIIQQTLMQKGFPQEVIKGALVDIKEAEDKDAEWNAVVFQGEKLQRKYEKKFEGFELKQKIKQGLYRKGFKFDYIDRFLEEFENENA</sequence>
<evidence type="ECO:0000259" key="8">
    <source>
        <dbReference type="Pfam" id="PF21982"/>
    </source>
</evidence>
<dbReference type="EMBL" id="JASTZU010000048">
    <property type="protein sequence ID" value="MDL4841865.1"/>
    <property type="molecule type" value="Genomic_DNA"/>
</dbReference>
<feature type="domain" description="RecX first three-helical" evidence="8">
    <location>
        <begin position="66"/>
        <end position="105"/>
    </location>
</feature>
<name>A0ABT7L9J6_9BACI</name>
<keyword evidence="4 5" id="KW-0963">Cytoplasm</keyword>
<proteinExistence type="inferred from homology"/>
<dbReference type="Pfam" id="PF02631">
    <property type="entry name" value="RecX_HTH2"/>
    <property type="match status" value="1"/>
</dbReference>
<evidence type="ECO:0000256" key="3">
    <source>
        <dbReference type="ARBA" id="ARBA00018111"/>
    </source>
</evidence>
<dbReference type="RefSeq" id="WP_285933143.1">
    <property type="nucleotide sequence ID" value="NZ_JASTZU010000048.1"/>
</dbReference>
<dbReference type="Pfam" id="PF21982">
    <property type="entry name" value="RecX_HTH1"/>
    <property type="match status" value="1"/>
</dbReference>